<dbReference type="OrthoDB" id="407442at2759"/>
<protein>
    <submittedName>
        <fullName evidence="3">RNA-binding protein 7</fullName>
    </submittedName>
</protein>
<feature type="compositionally biased region" description="Low complexity" evidence="1">
    <location>
        <begin position="95"/>
        <end position="104"/>
    </location>
</feature>
<sequence>MNLLNGIKLFGRPLKIQFRSGSSHASQEVTSPCAQHGFANGSPSNPQLLAAASSNRYERNTENVLSGLSAGQRSFLSVDNLKKKAVMTFTWQQLSSHSGRHSSSPPEPLPGSQRSYTFPQSSASTAQWRSETGSALRKGRVSSYPYQSGHRHHSQEQKRLADYGSDYHFCGNREDYGPEDRNYGGWSQNYDSRSYRDGKWRPTRH</sequence>
<reference evidence="3" key="1">
    <citation type="submission" date="2025-08" db="UniProtKB">
        <authorList>
            <consortium name="RefSeq"/>
        </authorList>
    </citation>
    <scope>IDENTIFICATION</scope>
    <source>
        <tissue evidence="3">Liver</tissue>
    </source>
</reference>
<accession>A0A9F5N364</accession>
<name>A0A9F5N364_PYTBI</name>
<evidence type="ECO:0000313" key="2">
    <source>
        <dbReference type="Proteomes" id="UP000695026"/>
    </source>
</evidence>
<dbReference type="KEGG" id="pbi:103050167"/>
<evidence type="ECO:0000256" key="1">
    <source>
        <dbReference type="SAM" id="MobiDB-lite"/>
    </source>
</evidence>
<dbReference type="RefSeq" id="XP_025029242.1">
    <property type="nucleotide sequence ID" value="XM_025173474.1"/>
</dbReference>
<feature type="region of interest" description="Disordered" evidence="1">
    <location>
        <begin position="95"/>
        <end position="136"/>
    </location>
</feature>
<dbReference type="CTD" id="10179"/>
<keyword evidence="2" id="KW-1185">Reference proteome</keyword>
<evidence type="ECO:0000313" key="3">
    <source>
        <dbReference type="RefSeq" id="XP_025029242.1"/>
    </source>
</evidence>
<gene>
    <name evidence="3" type="primary">RBM7</name>
</gene>
<dbReference type="Proteomes" id="UP000695026">
    <property type="component" value="Unplaced"/>
</dbReference>
<organism evidence="2 3">
    <name type="scientific">Python bivittatus</name>
    <name type="common">Burmese python</name>
    <name type="synonym">Python molurus bivittatus</name>
    <dbReference type="NCBI Taxonomy" id="176946"/>
    <lineage>
        <taxon>Eukaryota</taxon>
        <taxon>Metazoa</taxon>
        <taxon>Chordata</taxon>
        <taxon>Craniata</taxon>
        <taxon>Vertebrata</taxon>
        <taxon>Euteleostomi</taxon>
        <taxon>Lepidosauria</taxon>
        <taxon>Squamata</taxon>
        <taxon>Bifurcata</taxon>
        <taxon>Unidentata</taxon>
        <taxon>Episquamata</taxon>
        <taxon>Toxicofera</taxon>
        <taxon>Serpentes</taxon>
        <taxon>Henophidia</taxon>
        <taxon>Pythonidae</taxon>
        <taxon>Python</taxon>
    </lineage>
</organism>
<dbReference type="AlphaFoldDB" id="A0A9F5N364"/>
<dbReference type="GeneID" id="103050167"/>
<feature type="compositionally biased region" description="Basic and acidic residues" evidence="1">
    <location>
        <begin position="193"/>
        <end position="205"/>
    </location>
</feature>
<proteinExistence type="predicted"/>
<dbReference type="OMA" id="MRIQFRS"/>
<feature type="region of interest" description="Disordered" evidence="1">
    <location>
        <begin position="174"/>
        <end position="205"/>
    </location>
</feature>
<feature type="compositionally biased region" description="Polar residues" evidence="1">
    <location>
        <begin position="112"/>
        <end position="133"/>
    </location>
</feature>